<dbReference type="AlphaFoldDB" id="A0A346PRH4"/>
<accession>A0A346PEF3</accession>
<dbReference type="EMBL" id="CP027033">
    <property type="protein sequence ID" value="AXR82119.1"/>
    <property type="molecule type" value="Genomic_DNA"/>
</dbReference>
<reference evidence="4" key="2">
    <citation type="submission" date="2018-02" db="EMBL/GenBank/DDBJ databases">
        <title>Phenotypic and genomic properties of facultatively anaerobic sulfur-reducing natronoarchaea from hypersaline soda lakes.</title>
        <authorList>
            <person name="Sorokin D.Y."/>
            <person name="Kublanov I.V."/>
            <person name="Roman P."/>
            <person name="Sinninghe Damste J.S."/>
            <person name="Golyshin P.N."/>
            <person name="Rojo D."/>
            <person name="Ciordia S."/>
            <person name="Mena M.D.C."/>
            <person name="Ferrer M."/>
            <person name="Messina E."/>
            <person name="Smedile F."/>
            <person name="La Spada G."/>
            <person name="La Cono V."/>
            <person name="Yakimov M.M."/>
        </authorList>
    </citation>
    <scope>NUCLEOTIDE SEQUENCE [LARGE SCALE GENOMIC DNA]</scope>
    <source>
        <strain evidence="4">AArc-Mg</strain>
    </source>
</reference>
<sequence length="90" mass="9830">MADDTSRKRTVRGRKIRSGRSQKEGRRAKKELTRTASAAREKNGDASLTDPEDVDTDHFTDLFTDVLAPNAAGEDVGSVGDLRRTIAEAL</sequence>
<dbReference type="KEGG" id="nan:AArc1_1565"/>
<dbReference type="RefSeq" id="WP_394341218.1">
    <property type="nucleotide sequence ID" value="NZ_CP024047.1"/>
</dbReference>
<reference evidence="3" key="3">
    <citation type="journal article" date="2019" name="Int. J. Syst. Evol. Microbiol.">
        <title>Natronolimnobius sulfurireducens sp. nov. and Halalkaliarchaeum desulfuricum gen. nov., sp. nov., the first sulfur-respiring alkaliphilic haloarchaea from hypersaline alkaline lakes.</title>
        <authorList>
            <person name="Sorokin D.Y."/>
            <person name="Yakimov M."/>
            <person name="Messina E."/>
            <person name="Merkel A.Y."/>
            <person name="Bale N.J."/>
            <person name="Sinninghe Damste J.S."/>
        </authorList>
    </citation>
    <scope>NUCLEOTIDE SEQUENCE</scope>
    <source>
        <strain evidence="3">AArc-Mg</strain>
        <strain evidence="2">AArc1</strain>
    </source>
</reference>
<proteinExistence type="predicted"/>
<evidence type="ECO:0000256" key="1">
    <source>
        <dbReference type="SAM" id="MobiDB-lite"/>
    </source>
</evidence>
<feature type="compositionally biased region" description="Basic and acidic residues" evidence="1">
    <location>
        <begin position="21"/>
        <end position="44"/>
    </location>
</feature>
<keyword evidence="4" id="KW-1185">Reference proteome</keyword>
<feature type="compositionally biased region" description="Basic residues" evidence="1">
    <location>
        <begin position="8"/>
        <end position="20"/>
    </location>
</feature>
<evidence type="ECO:0000313" key="3">
    <source>
        <dbReference type="EMBL" id="AXR82119.1"/>
    </source>
</evidence>
<accession>A0A346PRH4</accession>
<dbReference type="GeneID" id="95973168"/>
<dbReference type="KEGG" id="nag:AArcMg_2121"/>
<feature type="region of interest" description="Disordered" evidence="1">
    <location>
        <begin position="1"/>
        <end position="55"/>
    </location>
</feature>
<name>A0A346PRH4_9EURY</name>
<dbReference type="Proteomes" id="UP000258707">
    <property type="component" value="Chromosome"/>
</dbReference>
<evidence type="ECO:0000313" key="4">
    <source>
        <dbReference type="Proteomes" id="UP000258613"/>
    </source>
</evidence>
<evidence type="ECO:0000313" key="5">
    <source>
        <dbReference type="Proteomes" id="UP000258707"/>
    </source>
</evidence>
<dbReference type="Proteomes" id="UP000258613">
    <property type="component" value="Chromosome"/>
</dbReference>
<gene>
    <name evidence="2" type="ORF">AArc1_1565</name>
    <name evidence="3" type="ORF">AArcMg_2121</name>
</gene>
<organism evidence="3 4">
    <name type="scientific">Natrarchaeobaculum sulfurireducens</name>
    <dbReference type="NCBI Taxonomy" id="2044521"/>
    <lineage>
        <taxon>Archaea</taxon>
        <taxon>Methanobacteriati</taxon>
        <taxon>Methanobacteriota</taxon>
        <taxon>Stenosarchaea group</taxon>
        <taxon>Halobacteria</taxon>
        <taxon>Halobacteriales</taxon>
        <taxon>Natrialbaceae</taxon>
        <taxon>Natrarchaeobaculum</taxon>
    </lineage>
</organism>
<reference evidence="5" key="1">
    <citation type="submission" date="2017-10" db="EMBL/GenBank/DDBJ databases">
        <title>Phenotypic and genomic properties of facultatively anaerobic sulfur-reducing natronoarchaea from hypersaline soda lakes.</title>
        <authorList>
            <person name="Sorokin D.Y."/>
            <person name="Kublanov I.V."/>
            <person name="Roman P."/>
            <person name="Sinninghe Damste J.S."/>
            <person name="Golyshin P.N."/>
            <person name="Rojo D."/>
            <person name="Ciordia S."/>
            <person name="Mena Md.C."/>
            <person name="Ferrer M."/>
            <person name="Messina E."/>
            <person name="Smedile F."/>
            <person name="La Spada G."/>
            <person name="La Cono V."/>
            <person name="Yakimov M.M."/>
        </authorList>
    </citation>
    <scope>NUCLEOTIDE SEQUENCE [LARGE SCALE GENOMIC DNA]</scope>
    <source>
        <strain evidence="5">AArc1</strain>
    </source>
</reference>
<dbReference type="EMBL" id="CP024047">
    <property type="protein sequence ID" value="AXR77898.1"/>
    <property type="molecule type" value="Genomic_DNA"/>
</dbReference>
<protein>
    <submittedName>
        <fullName evidence="3">Gas vesicle protein GvpN</fullName>
    </submittedName>
    <submittedName>
        <fullName evidence="2">Gas vesicle synthesis protein GvpN</fullName>
    </submittedName>
</protein>
<evidence type="ECO:0000313" key="2">
    <source>
        <dbReference type="EMBL" id="AXR77898.1"/>
    </source>
</evidence>